<feature type="transmembrane region" description="Helical" evidence="8">
    <location>
        <begin position="193"/>
        <end position="212"/>
    </location>
</feature>
<evidence type="ECO:0000313" key="10">
    <source>
        <dbReference type="EMBL" id="BCB00555.1"/>
    </source>
</evidence>
<feature type="transmembrane region" description="Helical" evidence="8">
    <location>
        <begin position="289"/>
        <end position="307"/>
    </location>
</feature>
<feature type="transmembrane region" description="Helical" evidence="8">
    <location>
        <begin position="53"/>
        <end position="73"/>
    </location>
</feature>
<dbReference type="InterPro" id="IPR011701">
    <property type="entry name" value="MFS"/>
</dbReference>
<dbReference type="Pfam" id="PF07690">
    <property type="entry name" value="MFS_1"/>
    <property type="match status" value="1"/>
</dbReference>
<dbReference type="Gene3D" id="1.20.1250.20">
    <property type="entry name" value="MFS general substrate transporter like domains"/>
    <property type="match status" value="2"/>
</dbReference>
<evidence type="ECO:0000256" key="4">
    <source>
        <dbReference type="ARBA" id="ARBA00022692"/>
    </source>
</evidence>
<accession>A0A6F8TJS9</accession>
<evidence type="ECO:0000256" key="2">
    <source>
        <dbReference type="ARBA" id="ARBA00022448"/>
    </source>
</evidence>
<evidence type="ECO:0000256" key="5">
    <source>
        <dbReference type="ARBA" id="ARBA00022847"/>
    </source>
</evidence>
<feature type="transmembrane region" description="Helical" evidence="8">
    <location>
        <begin position="247"/>
        <end position="269"/>
    </location>
</feature>
<keyword evidence="6 8" id="KW-1133">Transmembrane helix</keyword>
<gene>
    <name evidence="10" type="primary">proP</name>
    <name evidence="10" type="ORF">ATCC19606_28900</name>
</gene>
<keyword evidence="3" id="KW-1003">Cell membrane</keyword>
<dbReference type="GO" id="GO:0005886">
    <property type="term" value="C:plasma membrane"/>
    <property type="evidence" value="ECO:0007669"/>
    <property type="project" value="UniProtKB-SubCell"/>
</dbReference>
<dbReference type="InterPro" id="IPR036259">
    <property type="entry name" value="MFS_trans_sf"/>
</dbReference>
<keyword evidence="7 8" id="KW-0472">Membrane</keyword>
<feature type="domain" description="Major facilitator superfamily (MFS) profile" evidence="9">
    <location>
        <begin position="20"/>
        <end position="428"/>
    </location>
</feature>
<feature type="transmembrane region" description="Helical" evidence="8">
    <location>
        <begin position="379"/>
        <end position="398"/>
    </location>
</feature>
<evidence type="ECO:0000256" key="3">
    <source>
        <dbReference type="ARBA" id="ARBA00022475"/>
    </source>
</evidence>
<dbReference type="InterPro" id="IPR051084">
    <property type="entry name" value="H+-coupled_symporters"/>
</dbReference>
<feature type="transmembrane region" description="Helical" evidence="8">
    <location>
        <begin position="404"/>
        <end position="424"/>
    </location>
</feature>
<feature type="transmembrane region" description="Helical" evidence="8">
    <location>
        <begin position="93"/>
        <end position="111"/>
    </location>
</feature>
<organism evidence="10">
    <name type="scientific">Acinetobacter baumannii</name>
    <dbReference type="NCBI Taxonomy" id="470"/>
    <lineage>
        <taxon>Bacteria</taxon>
        <taxon>Pseudomonadati</taxon>
        <taxon>Pseudomonadota</taxon>
        <taxon>Gammaproteobacteria</taxon>
        <taxon>Moraxellales</taxon>
        <taxon>Moraxellaceae</taxon>
        <taxon>Acinetobacter</taxon>
        <taxon>Acinetobacter calcoaceticus/baumannii complex</taxon>
    </lineage>
</organism>
<evidence type="ECO:0000256" key="6">
    <source>
        <dbReference type="ARBA" id="ARBA00022989"/>
    </source>
</evidence>
<dbReference type="InterPro" id="IPR020846">
    <property type="entry name" value="MFS_dom"/>
</dbReference>
<keyword evidence="2" id="KW-0813">Transport</keyword>
<dbReference type="PANTHER" id="PTHR43528">
    <property type="entry name" value="ALPHA-KETOGLUTARATE PERMEASE"/>
    <property type="match status" value="1"/>
</dbReference>
<dbReference type="GO" id="GO:0015293">
    <property type="term" value="F:symporter activity"/>
    <property type="evidence" value="ECO:0007669"/>
    <property type="project" value="UniProtKB-KW"/>
</dbReference>
<keyword evidence="5" id="KW-0769">Symport</keyword>
<name>A0A6F8TJS9_ACIBA</name>
<feature type="transmembrane region" description="Helical" evidence="8">
    <location>
        <begin position="21"/>
        <end position="41"/>
    </location>
</feature>
<feature type="transmembrane region" description="Helical" evidence="8">
    <location>
        <begin position="314"/>
        <end position="333"/>
    </location>
</feature>
<comment type="subcellular location">
    <subcellularLocation>
        <location evidence="1">Cell membrane</location>
        <topology evidence="1">Multi-pass membrane protein</topology>
    </subcellularLocation>
</comment>
<feature type="transmembrane region" description="Helical" evidence="8">
    <location>
        <begin position="158"/>
        <end position="181"/>
    </location>
</feature>
<keyword evidence="4 8" id="KW-0812">Transmembrane</keyword>
<reference evidence="10" key="1">
    <citation type="submission" date="2020-03" db="EMBL/GenBank/DDBJ databases">
        <title>Complete genome sequence of Acinetobacter baumannii ATCC19606T, which is a model strain for tolerization of antimicrobial agents.</title>
        <authorList>
            <person name="Tsubouchi T."/>
            <person name="Suzuki M."/>
            <person name="Niki M."/>
            <person name="Oinuma K."/>
            <person name="Niki M."/>
            <person name="Shibayama K."/>
            <person name="Kakeya H."/>
            <person name="Kaneko Y."/>
        </authorList>
    </citation>
    <scope>NUCLEOTIDE SEQUENCE</scope>
    <source>
        <strain evidence="10">ATCC19606</strain>
    </source>
</reference>
<dbReference type="AlphaFoldDB" id="A0A6F8TJS9"/>
<feature type="transmembrane region" description="Helical" evidence="8">
    <location>
        <begin position="339"/>
        <end position="358"/>
    </location>
</feature>
<dbReference type="FunFam" id="1.20.1250.20:FF:000001">
    <property type="entry name" value="Dicarboxylate MFS transporter"/>
    <property type="match status" value="1"/>
</dbReference>
<dbReference type="SUPFAM" id="SSF103473">
    <property type="entry name" value="MFS general substrate transporter"/>
    <property type="match status" value="1"/>
</dbReference>
<evidence type="ECO:0000256" key="8">
    <source>
        <dbReference type="SAM" id="Phobius"/>
    </source>
</evidence>
<proteinExistence type="predicted"/>
<protein>
    <submittedName>
        <fullName evidence="10">MFS transporter</fullName>
    </submittedName>
</protein>
<dbReference type="PANTHER" id="PTHR43528:SF7">
    <property type="entry name" value="MFS TRANSPORTER"/>
    <property type="match status" value="1"/>
</dbReference>
<sequence length="448" mass="49378">MDQELTLQDANYLNKEDKRTLALSSLGGALEFYDFVIYVFYAKIISDLFFPSTLSPFWAMLNTYGIFAAGYFFRPLGGVVMAHFGDLVGRKKLFSLSILLMALPTLFIGILPTFENIGYLAPLLLLLMRMVQGIAIGGEIPAAWTFVSEHVPERKIGLANGLLTAGLSLGILLGALMSLWISLNFSEGQIHDWAWRIPFIVGGIFGLVALYLRTYLKETPVFKAMQARKEISKEMPVKQVLKTHKTAVAIGMLFTWFLTGCVVVVILAMPNLLIGSFGFERAQTFEMQSAAIVMQMVGCILAGYFADRFGCGKVMMVGALAVALTAAVFYNSLGHAAHSTIFGLYMLLGLCSGTVGMVSSSMVKMFPAPVRFSGISFSYNLSYAIVGGMTLPLVHWLSQYSDIGAMYYIFALTILAFVTAFVFWNKFEKTGIKNFHLLNKNHADCVVF</sequence>
<evidence type="ECO:0000259" key="9">
    <source>
        <dbReference type="PROSITE" id="PS50850"/>
    </source>
</evidence>
<evidence type="ECO:0000256" key="1">
    <source>
        <dbReference type="ARBA" id="ARBA00004651"/>
    </source>
</evidence>
<evidence type="ECO:0000256" key="7">
    <source>
        <dbReference type="ARBA" id="ARBA00023136"/>
    </source>
</evidence>
<dbReference type="EMBL" id="AP022836">
    <property type="protein sequence ID" value="BCB00555.1"/>
    <property type="molecule type" value="Genomic_DNA"/>
</dbReference>
<dbReference type="PROSITE" id="PS50850">
    <property type="entry name" value="MFS"/>
    <property type="match status" value="1"/>
</dbReference>
<feature type="transmembrane region" description="Helical" evidence="8">
    <location>
        <begin position="117"/>
        <end position="137"/>
    </location>
</feature>